<evidence type="ECO:0000313" key="4">
    <source>
        <dbReference type="EMBL" id="MBN8198285.1"/>
    </source>
</evidence>
<dbReference type="RefSeq" id="WP_206928160.1">
    <property type="nucleotide sequence ID" value="NZ_JAEKJW010000003.1"/>
</dbReference>
<dbReference type="InterPro" id="IPR045851">
    <property type="entry name" value="AMP-bd_C_sf"/>
</dbReference>
<dbReference type="Pfam" id="PF00501">
    <property type="entry name" value="AMP-binding"/>
    <property type="match status" value="1"/>
</dbReference>
<dbReference type="InterPro" id="IPR042099">
    <property type="entry name" value="ANL_N_sf"/>
</dbReference>
<organism evidence="4 5">
    <name type="scientific">Thalassospira povalilytica</name>
    <dbReference type="NCBI Taxonomy" id="732237"/>
    <lineage>
        <taxon>Bacteria</taxon>
        <taxon>Pseudomonadati</taxon>
        <taxon>Pseudomonadota</taxon>
        <taxon>Alphaproteobacteria</taxon>
        <taxon>Rhodospirillales</taxon>
        <taxon>Thalassospiraceae</taxon>
        <taxon>Thalassospira</taxon>
    </lineage>
</organism>
<sequence length="575" mass="63362">MSVFFTNLGNPQNAHTGLCFENDTTLSVGAINADIDRLTTQLDAGKRISIYCQSTRLFMIALAAVWRAGSTAILPATDKSGYLDEIGQQFDTHLDDARIQQLLIAANTKPVPTTPGIPPATSCQAIFFTSGSSGTPKPVIKTLAQIEDEITIQSPLWRPLMGDDARIIGLVSHQHIYGLIFRVIWPVMTKQITCAQQAQFWDMVLGEMQTGDMLVASPAQLKNLHPDLATAPRPALVLSSGGPLDFAAAQSATAMLGVCPTEIYGSTETGGIAWRQQHQENAPWHPLPQLETGLNDAGCLRVRAPHIAGTDWYQTEDRAMLDREKNCFVLKGRADRVVKIGGKRVSLGAVEEHLRRNELIKDAVALLAREDDPRLAVVAVLTPDGKAELEKRGRFRMGRLLRRELSKFEEDAALPQRWRFVDRLPTDSQGKKPLHLLRALFDDNGNALPEVTEHVRNQERDAVSLTLKLDGDMTCFKGHFPGQPILPGVIQLHWAALFGASVFGSSRNVAEVSQLKFRKPITPSDVIRLELDFDASAHRLKFSYRSDQDDLHSSGTLKLRVPQDDGAKDEGEKIA</sequence>
<dbReference type="SUPFAM" id="SSF56801">
    <property type="entry name" value="Acetyl-CoA synthetase-like"/>
    <property type="match status" value="1"/>
</dbReference>
<dbReference type="InterPro" id="IPR020845">
    <property type="entry name" value="AMP-binding_CS"/>
</dbReference>
<gene>
    <name evidence="4" type="ORF">JF547_17585</name>
</gene>
<dbReference type="Gene3D" id="3.10.129.10">
    <property type="entry name" value="Hotdog Thioesterase"/>
    <property type="match status" value="1"/>
</dbReference>
<dbReference type="EMBL" id="JAEKJW010000003">
    <property type="protein sequence ID" value="MBN8198285.1"/>
    <property type="molecule type" value="Genomic_DNA"/>
</dbReference>
<dbReference type="Proteomes" id="UP000664405">
    <property type="component" value="Unassembled WGS sequence"/>
</dbReference>
<dbReference type="InterPro" id="IPR000873">
    <property type="entry name" value="AMP-dep_synth/lig_dom"/>
</dbReference>
<dbReference type="PANTHER" id="PTHR43767">
    <property type="entry name" value="LONG-CHAIN-FATTY-ACID--COA LIGASE"/>
    <property type="match status" value="1"/>
</dbReference>
<dbReference type="Gene3D" id="3.40.50.12780">
    <property type="entry name" value="N-terminal domain of ligase-like"/>
    <property type="match status" value="1"/>
</dbReference>
<evidence type="ECO:0000259" key="2">
    <source>
        <dbReference type="Pfam" id="PF00501"/>
    </source>
</evidence>
<feature type="region of interest" description="Disordered" evidence="1">
    <location>
        <begin position="548"/>
        <end position="575"/>
    </location>
</feature>
<feature type="domain" description="AMP-dependent synthetase/ligase" evidence="2">
    <location>
        <begin position="106"/>
        <end position="279"/>
    </location>
</feature>
<evidence type="ECO:0000259" key="3">
    <source>
        <dbReference type="Pfam" id="PF22818"/>
    </source>
</evidence>
<dbReference type="SUPFAM" id="SSF54637">
    <property type="entry name" value="Thioesterase/thiol ester dehydrase-isomerase"/>
    <property type="match status" value="1"/>
</dbReference>
<dbReference type="PANTHER" id="PTHR43767:SF1">
    <property type="entry name" value="NONRIBOSOMAL PEPTIDE SYNTHASE PES1 (EUROFUNG)-RELATED"/>
    <property type="match status" value="1"/>
</dbReference>
<dbReference type="InterPro" id="IPR054545">
    <property type="entry name" value="ApeI-like"/>
</dbReference>
<dbReference type="Gene3D" id="3.30.300.30">
    <property type="match status" value="1"/>
</dbReference>
<protein>
    <submittedName>
        <fullName evidence="4">AMP-binding protein</fullName>
    </submittedName>
</protein>
<dbReference type="AlphaFoldDB" id="A0A8I1MBE3"/>
<accession>A0A8I1MBE3</accession>
<comment type="caution">
    <text evidence="4">The sequence shown here is derived from an EMBL/GenBank/DDBJ whole genome shotgun (WGS) entry which is preliminary data.</text>
</comment>
<evidence type="ECO:0000313" key="5">
    <source>
        <dbReference type="Proteomes" id="UP000664405"/>
    </source>
</evidence>
<dbReference type="PROSITE" id="PS00455">
    <property type="entry name" value="AMP_BINDING"/>
    <property type="match status" value="1"/>
</dbReference>
<reference evidence="4" key="1">
    <citation type="submission" date="2020-12" db="EMBL/GenBank/DDBJ databases">
        <title>Oil enriched cultivation method for isolating marine PHA-producing bacteria.</title>
        <authorList>
            <person name="Zheng W."/>
            <person name="Yu S."/>
            <person name="Huang Y."/>
        </authorList>
    </citation>
    <scope>NUCLEOTIDE SEQUENCE</scope>
    <source>
        <strain evidence="4">SY-2-3</strain>
    </source>
</reference>
<proteinExistence type="predicted"/>
<name>A0A8I1MBE3_9PROT</name>
<dbReference type="Pfam" id="PF22818">
    <property type="entry name" value="ApeI-like"/>
    <property type="match status" value="1"/>
</dbReference>
<dbReference type="GO" id="GO:0016878">
    <property type="term" value="F:acid-thiol ligase activity"/>
    <property type="evidence" value="ECO:0007669"/>
    <property type="project" value="UniProtKB-ARBA"/>
</dbReference>
<feature type="compositionally biased region" description="Basic and acidic residues" evidence="1">
    <location>
        <begin position="561"/>
        <end position="575"/>
    </location>
</feature>
<evidence type="ECO:0000256" key="1">
    <source>
        <dbReference type="SAM" id="MobiDB-lite"/>
    </source>
</evidence>
<feature type="domain" description="ApeI dehydratase-like" evidence="3">
    <location>
        <begin position="457"/>
        <end position="555"/>
    </location>
</feature>
<dbReference type="InterPro" id="IPR029069">
    <property type="entry name" value="HotDog_dom_sf"/>
</dbReference>
<dbReference type="InterPro" id="IPR050237">
    <property type="entry name" value="ATP-dep_AMP-bd_enzyme"/>
</dbReference>